<organism evidence="6 7">
    <name type="scientific">Candidatus Erwinia haradaeae</name>
    <dbReference type="NCBI Taxonomy" id="1922217"/>
    <lineage>
        <taxon>Bacteria</taxon>
        <taxon>Pseudomonadati</taxon>
        <taxon>Pseudomonadota</taxon>
        <taxon>Gammaproteobacteria</taxon>
        <taxon>Enterobacterales</taxon>
        <taxon>Erwiniaceae</taxon>
        <taxon>Erwinia</taxon>
    </lineage>
</organism>
<evidence type="ECO:0000259" key="5">
    <source>
        <dbReference type="Pfam" id="PF04357"/>
    </source>
</evidence>
<comment type="subcellular location">
    <subcellularLocation>
        <location evidence="1">Membrane</location>
        <topology evidence="1">Single-pass membrane protein</topology>
    </subcellularLocation>
</comment>
<evidence type="ECO:0000256" key="1">
    <source>
        <dbReference type="ARBA" id="ARBA00004167"/>
    </source>
</evidence>
<name>A0A451DCI2_9GAMM</name>
<evidence type="ECO:0000313" key="6">
    <source>
        <dbReference type="EMBL" id="VFP84133.1"/>
    </source>
</evidence>
<dbReference type="GO" id="GO:0097347">
    <property type="term" value="C:TAM protein secretion complex"/>
    <property type="evidence" value="ECO:0007669"/>
    <property type="project" value="TreeGrafter"/>
</dbReference>
<dbReference type="PROSITE" id="PS51257">
    <property type="entry name" value="PROKAR_LIPOPROTEIN"/>
    <property type="match status" value="1"/>
</dbReference>
<dbReference type="Proteomes" id="UP000294418">
    <property type="component" value="Chromosome"/>
</dbReference>
<keyword evidence="2" id="KW-0812">Transmembrane</keyword>
<dbReference type="GO" id="GO:0009306">
    <property type="term" value="P:protein secretion"/>
    <property type="evidence" value="ECO:0007669"/>
    <property type="project" value="InterPro"/>
</dbReference>
<evidence type="ECO:0000256" key="4">
    <source>
        <dbReference type="ARBA" id="ARBA00023136"/>
    </source>
</evidence>
<gene>
    <name evidence="6" type="primary">tamB</name>
    <name evidence="6" type="ORF">ERCILAFE3058_229</name>
</gene>
<dbReference type="PANTHER" id="PTHR36985:SF1">
    <property type="entry name" value="TRANSLOCATION AND ASSEMBLY MODULE SUBUNIT TAMB"/>
    <property type="match status" value="1"/>
</dbReference>
<keyword evidence="4" id="KW-0472">Membrane</keyword>
<dbReference type="PANTHER" id="PTHR36985">
    <property type="entry name" value="TRANSLOCATION AND ASSEMBLY MODULE SUBUNIT TAMB"/>
    <property type="match status" value="1"/>
</dbReference>
<dbReference type="RefSeq" id="WP_157989654.1">
    <property type="nucleotide sequence ID" value="NZ_LR217720.1"/>
</dbReference>
<dbReference type="Pfam" id="PF04357">
    <property type="entry name" value="TamB"/>
    <property type="match status" value="1"/>
</dbReference>
<dbReference type="EMBL" id="LR217720">
    <property type="protein sequence ID" value="VFP84133.1"/>
    <property type="molecule type" value="Genomic_DNA"/>
</dbReference>
<proteinExistence type="predicted"/>
<keyword evidence="3" id="KW-1133">Transmembrane helix</keyword>
<dbReference type="AlphaFoldDB" id="A0A451DCI2"/>
<dbReference type="InterPro" id="IPR007452">
    <property type="entry name" value="TamB_C"/>
</dbReference>
<reference evidence="6 7" key="1">
    <citation type="submission" date="2019-02" db="EMBL/GenBank/DDBJ databases">
        <authorList>
            <person name="Manzano-Marin A."/>
            <person name="Manzano-Marin A."/>
        </authorList>
    </citation>
    <scope>NUCLEOTIDE SEQUENCE [LARGE SCALE GENOMIC DNA]</scope>
    <source>
        <strain evidence="6 7">ErCilaricifoliae</strain>
    </source>
</reference>
<dbReference type="OrthoDB" id="5555605at2"/>
<evidence type="ECO:0000313" key="7">
    <source>
        <dbReference type="Proteomes" id="UP000294418"/>
    </source>
</evidence>
<evidence type="ECO:0000256" key="3">
    <source>
        <dbReference type="ARBA" id="ARBA00022989"/>
    </source>
</evidence>
<protein>
    <submittedName>
        <fullName evidence="6">Translocation and assembly module subunit TamB</fullName>
    </submittedName>
</protein>
<dbReference type="GO" id="GO:0005886">
    <property type="term" value="C:plasma membrane"/>
    <property type="evidence" value="ECO:0007669"/>
    <property type="project" value="InterPro"/>
</dbReference>
<accession>A0A451DCI2</accession>
<sequence>MTGCKKSLIGIFTFALMLSCSIFFLVETTMGAKLILHSVMRSMPAIHIQKIDGTLNNLTLTRLSYTTPSIKVCIKKVHLALRLSYFIKSKLYVNELMLHNVDICINQRQLFKINNPLINARKNKILVTTYPIILKHISLHNCHFQTENSIISLTSFIGGLNWEKNDVTVTPSCIQGLIIALPKITINSSKKNVQKQNDHIGKIAIHAYSVYEKLQTLCAHTIMPALSALDLSITVHIMQLLCEKVYYIGNGELLMHRMFITGYIRNKKLQIDHLLIDSPQGILNATGHITLSGSFPLKFIIHNIIHQSLLKNETITINVSGDVCNTLQWKIQLSGQIEALINLQSNLSVIGLPFSMQFYSSQLLWPFQGLVKYQAKDIHCIVSGKMNNYTLLLTAELNKPHMPPTNLTVNGTGDLEKCAIRKLRLTTLQDSAELQGKVNWCNGINWYGKVTLSGIDISHFYAKLPSKINGKIIARGSLSHSIQSIQKNREHPLKLQNLEIQLDLKGQMLHHPFRVCGSILSNTPHQWHIPGVNIGVGSNKIILKGFLTHRAHLDININAQDLNNIHPTLFGRAQGIIHIRGDRIQPILMTKFSAHHLRWKNIFVNCINLDGSLVASNKMQSHMNLQIEQLKQKTVILELLQLQATGTALKHNLNIQIQSTPISGHFAIHSALNFLNNQWMGTIERACLSTPLGMWTLSKNTAIHYLYKQKILTIGMQRWKNHNVMVSIPQVRQMTLNGKANIICNHLNLMMFNMLMPKTTQLSGILEKAEMHVRWNLHTFLSYGTVALTGKNITIYHNVDGEKIPITISKIQLNIVLHEKYIQIKSIVDLASYGILDANLHISHLHRQRTLLGTINIHSLSVGIFNPILIPGENISGVLNTHLRLSGNLKQPQIFGTMHLNNTYFESNLIPIKLTNSQVTINFNGLRSTLKGIIHSAKGKITLNGEAAWSQINHWYTRIAVIGDRIQVIMPPNIKMDIAPNLLLTVEPKLLTLIGHINIPWAHFIAEQVLLSSVQVSSDEVLLDENLKPLKQKFFTLPMSSNLTLHIGSNVTLDAIGLTGKLHGDLQFKQDNSNIGLYGKIHILSGSLHAYSQDLIIRKGELQFSRFLHQPYLNIEAIRNPESTTDDVTVGVRITGLANKPTCEVFSDPEQTQEEALSYLLHGQKRDSAGSESDTLTSALIGWGVSQSSTLVNKIGQTFNVNHLILDSIGAGEKQQVRMSINVLPRLQIKYSMGIFDSLDTLTLRYRLLPKLYLEAISGMNQAVDFLYRFEF</sequence>
<evidence type="ECO:0000256" key="2">
    <source>
        <dbReference type="ARBA" id="ARBA00022692"/>
    </source>
</evidence>
<feature type="domain" description="Translocation and assembly module TamB C-terminal" evidence="5">
    <location>
        <begin position="936"/>
        <end position="1272"/>
    </location>
</feature>